<sequence>MHLISFPTKLHLLFTSLVTIAISFKHLQLSELINTRFNCSLAPCGFDP</sequence>
<accession>A0A3P6BZE7</accession>
<reference evidence="1" key="1">
    <citation type="submission" date="2018-11" db="EMBL/GenBank/DDBJ databases">
        <authorList>
            <consortium name="Genoscope - CEA"/>
            <person name="William W."/>
        </authorList>
    </citation>
    <scope>NUCLEOTIDE SEQUENCE</scope>
</reference>
<protein>
    <submittedName>
        <fullName evidence="1">Uncharacterized protein</fullName>
    </submittedName>
</protein>
<name>A0A3P6BZE7_BRAOL</name>
<gene>
    <name evidence="1" type="ORF">BOLC3T21288H</name>
</gene>
<dbReference type="EMBL" id="LR031872">
    <property type="protein sequence ID" value="VDD00939.1"/>
    <property type="molecule type" value="Genomic_DNA"/>
</dbReference>
<organism evidence="1">
    <name type="scientific">Brassica oleracea</name>
    <name type="common">Wild cabbage</name>
    <dbReference type="NCBI Taxonomy" id="3712"/>
    <lineage>
        <taxon>Eukaryota</taxon>
        <taxon>Viridiplantae</taxon>
        <taxon>Streptophyta</taxon>
        <taxon>Embryophyta</taxon>
        <taxon>Tracheophyta</taxon>
        <taxon>Spermatophyta</taxon>
        <taxon>Magnoliopsida</taxon>
        <taxon>eudicotyledons</taxon>
        <taxon>Gunneridae</taxon>
        <taxon>Pentapetalae</taxon>
        <taxon>rosids</taxon>
        <taxon>malvids</taxon>
        <taxon>Brassicales</taxon>
        <taxon>Brassicaceae</taxon>
        <taxon>Brassiceae</taxon>
        <taxon>Brassica</taxon>
    </lineage>
</organism>
<proteinExistence type="predicted"/>
<evidence type="ECO:0000313" key="1">
    <source>
        <dbReference type="EMBL" id="VDD00939.1"/>
    </source>
</evidence>
<dbReference type="AlphaFoldDB" id="A0A3P6BZE7"/>